<organism evidence="2 3">
    <name type="scientific">Methylococcus geothermalis</name>
    <dbReference type="NCBI Taxonomy" id="2681310"/>
    <lineage>
        <taxon>Bacteria</taxon>
        <taxon>Pseudomonadati</taxon>
        <taxon>Pseudomonadota</taxon>
        <taxon>Gammaproteobacteria</taxon>
        <taxon>Methylococcales</taxon>
        <taxon>Methylococcaceae</taxon>
        <taxon>Methylococcus</taxon>
    </lineage>
</organism>
<feature type="region of interest" description="Disordered" evidence="1">
    <location>
        <begin position="228"/>
        <end position="257"/>
    </location>
</feature>
<gene>
    <name evidence="2" type="ORF">GNH96_02085</name>
</gene>
<proteinExistence type="predicted"/>
<reference evidence="3" key="1">
    <citation type="submission" date="2019-12" db="EMBL/GenBank/DDBJ databases">
        <authorList>
            <person name="Awala S.I."/>
            <person name="Rhee S.K."/>
        </authorList>
    </citation>
    <scope>NUCLEOTIDE SEQUENCE [LARGE SCALE GENOMIC DNA]</scope>
    <source>
        <strain evidence="3">IM1</strain>
    </source>
</reference>
<dbReference type="AlphaFoldDB" id="A0A858Q4W7"/>
<evidence type="ECO:0000256" key="1">
    <source>
        <dbReference type="SAM" id="MobiDB-lite"/>
    </source>
</evidence>
<accession>A0A858Q4W7</accession>
<dbReference type="EMBL" id="CP046565">
    <property type="protein sequence ID" value="QJD28871.1"/>
    <property type="molecule type" value="Genomic_DNA"/>
</dbReference>
<dbReference type="Pfam" id="PF07793">
    <property type="entry name" value="DUF1631"/>
    <property type="match status" value="1"/>
</dbReference>
<dbReference type="Proteomes" id="UP000503004">
    <property type="component" value="Chromosome"/>
</dbReference>
<evidence type="ECO:0000313" key="2">
    <source>
        <dbReference type="EMBL" id="QJD28871.1"/>
    </source>
</evidence>
<feature type="compositionally biased region" description="Low complexity" evidence="1">
    <location>
        <begin position="238"/>
        <end position="247"/>
    </location>
</feature>
<sequence>MRSGLRPGPDHERTTAEFPGFHPLAAQIRAIFEAGFERLLQDLFAQIDDELFKLSDKADNSRLQALYFDAMRLIRREKNVLQTGSLHQVLDTYDRFWNPTATPPLPSQAAVPEYSAGNGLSLLENDALDIELAVNNAVQQGNFLFQDTLGELELRFAALRGIEPPPEATNPIAPEVLCRAFAGSLATLPIDIRVTLVVLKLFDRHVLCKMGAIYRRLNDLLAEHGVVPDASNTPKARPSASPGDDSPSPAPASPEEGNDEALLRNLLLLLDRWRPQAGNPPPQPTAEPGGKRFDPDEVVNALSLLQQNAGAPASDERELGGPVPLLKQSLVDQLTRLLPEGEHRRLGQFEEDIIDMVSMIFDFILEDRNLPDPVKALIARLQIPVVKVAIIERSFLAKKTHPLRQLLNALAQAGVGLDSGDKKDQTVLKKIEEVVYRILTEFDEDTCLFAVLLDDFSAFVDREGKGIKAMEERTRQATASQERLALAKRAAAVEIAARVDGRTLPSALVSLLLNAWKDVLVIAYLRKEKEPADWEEAVSLMDRLIAWAASHDGALPLSDTGSGEPEIIQAVRNRLENISFDPVQRHAFLKDVERWHRARHTLGSSAGMDSKNLADADDRSPPTPAGREASTTALELGDLEEILIHGVEGTQPPSSTPDPMDEKCLEQARNIHVGDWVEFCDNLTLPFRGKLLLKSQLTSRYVFVNRRGMKLREIGLHELAQGLASNTIRLITGANEPLLDRALGAVVDTLERSAKQCGAPVPIPPAEPSETP</sequence>
<dbReference type="InterPro" id="IPR012434">
    <property type="entry name" value="DUF1631"/>
</dbReference>
<keyword evidence="3" id="KW-1185">Reference proteome</keyword>
<feature type="region of interest" description="Disordered" evidence="1">
    <location>
        <begin position="606"/>
        <end position="630"/>
    </location>
</feature>
<protein>
    <submittedName>
        <fullName evidence="2">DUF1631 family protein</fullName>
    </submittedName>
</protein>
<dbReference type="KEGG" id="metu:GNH96_02085"/>
<feature type="region of interest" description="Disordered" evidence="1">
    <location>
        <begin position="274"/>
        <end position="294"/>
    </location>
</feature>
<dbReference type="RefSeq" id="WP_169601832.1">
    <property type="nucleotide sequence ID" value="NZ_CP046565.1"/>
</dbReference>
<name>A0A858Q4W7_9GAMM</name>
<evidence type="ECO:0000313" key="3">
    <source>
        <dbReference type="Proteomes" id="UP000503004"/>
    </source>
</evidence>